<name>A0A414NZE3_9FIRM</name>
<protein>
    <submittedName>
        <fullName evidence="2">Serine/threonine protein phosphatase</fullName>
    </submittedName>
</protein>
<dbReference type="PRINTS" id="PR00114">
    <property type="entry name" value="STPHPHTASE"/>
</dbReference>
<dbReference type="InterPro" id="IPR006186">
    <property type="entry name" value="Ser/Thr-sp_prot-phosphatase"/>
</dbReference>
<dbReference type="SUPFAM" id="SSF56300">
    <property type="entry name" value="Metallo-dependent phosphatases"/>
    <property type="match status" value="1"/>
</dbReference>
<dbReference type="OrthoDB" id="9779903at2"/>
<gene>
    <name evidence="2" type="ORF">DW674_00005</name>
</gene>
<dbReference type="InterPro" id="IPR050126">
    <property type="entry name" value="Ap4A_hydrolase"/>
</dbReference>
<dbReference type="GO" id="GO:0008803">
    <property type="term" value="F:bis(5'-nucleosyl)-tetraphosphatase (symmetrical) activity"/>
    <property type="evidence" value="ECO:0007669"/>
    <property type="project" value="TreeGrafter"/>
</dbReference>
<dbReference type="GO" id="GO:0005737">
    <property type="term" value="C:cytoplasm"/>
    <property type="evidence" value="ECO:0007669"/>
    <property type="project" value="TreeGrafter"/>
</dbReference>
<feature type="domain" description="Calcineurin-like phosphoesterase" evidence="1">
    <location>
        <begin position="30"/>
        <end position="228"/>
    </location>
</feature>
<dbReference type="Proteomes" id="UP000283442">
    <property type="component" value="Unassembled WGS sequence"/>
</dbReference>
<dbReference type="EMBL" id="QRHE01000001">
    <property type="protein sequence ID" value="RHF53287.1"/>
    <property type="molecule type" value="Genomic_DNA"/>
</dbReference>
<organism evidence="2 3">
    <name type="scientific">Mitsuokella multacida</name>
    <dbReference type="NCBI Taxonomy" id="52226"/>
    <lineage>
        <taxon>Bacteria</taxon>
        <taxon>Bacillati</taxon>
        <taxon>Bacillota</taxon>
        <taxon>Negativicutes</taxon>
        <taxon>Selenomonadales</taxon>
        <taxon>Selenomonadaceae</taxon>
        <taxon>Mitsuokella</taxon>
    </lineage>
</organism>
<dbReference type="GO" id="GO:0110154">
    <property type="term" value="P:RNA decapping"/>
    <property type="evidence" value="ECO:0007669"/>
    <property type="project" value="TreeGrafter"/>
</dbReference>
<dbReference type="InterPro" id="IPR004843">
    <property type="entry name" value="Calcineurin-like_PHP"/>
</dbReference>
<evidence type="ECO:0000313" key="2">
    <source>
        <dbReference type="EMBL" id="RHF53287.1"/>
    </source>
</evidence>
<comment type="caution">
    <text evidence="2">The sequence shown here is derived from an EMBL/GenBank/DDBJ whole genome shotgun (WGS) entry which is preliminary data.</text>
</comment>
<reference evidence="2 3" key="1">
    <citation type="submission" date="2018-08" db="EMBL/GenBank/DDBJ databases">
        <title>A genome reference for cultivated species of the human gut microbiota.</title>
        <authorList>
            <person name="Zou Y."/>
            <person name="Xue W."/>
            <person name="Luo G."/>
        </authorList>
    </citation>
    <scope>NUCLEOTIDE SEQUENCE [LARGE SCALE GENOMIC DNA]</scope>
    <source>
        <strain evidence="2 3">AM25-21AC</strain>
    </source>
</reference>
<proteinExistence type="predicted"/>
<dbReference type="Gene3D" id="3.60.21.10">
    <property type="match status" value="1"/>
</dbReference>
<dbReference type="PANTHER" id="PTHR42850:SF4">
    <property type="entry name" value="ZINC-DEPENDENT ENDOPOLYPHOSPHATASE"/>
    <property type="match status" value="1"/>
</dbReference>
<evidence type="ECO:0000313" key="3">
    <source>
        <dbReference type="Proteomes" id="UP000283442"/>
    </source>
</evidence>
<dbReference type="CDD" id="cd00144">
    <property type="entry name" value="MPP_PPP_family"/>
    <property type="match status" value="1"/>
</dbReference>
<dbReference type="Pfam" id="PF00149">
    <property type="entry name" value="Metallophos"/>
    <property type="match status" value="1"/>
</dbReference>
<dbReference type="AlphaFoldDB" id="A0A414NZE3"/>
<dbReference type="PANTHER" id="PTHR42850">
    <property type="entry name" value="METALLOPHOSPHOESTERASE"/>
    <property type="match status" value="1"/>
</dbReference>
<dbReference type="InterPro" id="IPR029052">
    <property type="entry name" value="Metallo-depent_PP-like"/>
</dbReference>
<sequence length="271" mass="30692">MRASPPNQKSLEVAPQGFSCIYEEGFMMKRLLAMGDIHGMFDRFLEVWDAVQFRPDEDEFVFLGDYTDRGHQNAAMMKWVMAHEGEPGMVFLRGNHEAMCADGAGHAATLLEGDFMSDYHPDRALAYQLWLNNGGYETFSEIEASDAPLALHRAWQAAIRKMPLCCTKEWQGQRYFFTHGSIDPDCPLNEQEKDTLLWSRTLAEEPERYHGEAIIILGHTPVQLLGKPPVPQVLADGHVILMDTGSFLSEGRISCMDLLTHEVWQSRDSEP</sequence>
<accession>A0A414NZE3</accession>
<dbReference type="GO" id="GO:0016791">
    <property type="term" value="F:phosphatase activity"/>
    <property type="evidence" value="ECO:0007669"/>
    <property type="project" value="TreeGrafter"/>
</dbReference>
<evidence type="ECO:0000259" key="1">
    <source>
        <dbReference type="Pfam" id="PF00149"/>
    </source>
</evidence>